<dbReference type="InterPro" id="IPR021997">
    <property type="entry name" value="SporV_AA"/>
</dbReference>
<dbReference type="Gene3D" id="2.60.480.10">
    <property type="entry name" value="eubacterium ventriosum atcc domain"/>
    <property type="match status" value="1"/>
</dbReference>
<feature type="domain" description="Stage V sporulation protein AA" evidence="2">
    <location>
        <begin position="8"/>
        <end position="93"/>
    </location>
</feature>
<evidence type="ECO:0000313" key="4">
    <source>
        <dbReference type="Proteomes" id="UP001596250"/>
    </source>
</evidence>
<evidence type="ECO:0000313" key="3">
    <source>
        <dbReference type="EMBL" id="MFC5988051.1"/>
    </source>
</evidence>
<evidence type="ECO:0000259" key="2">
    <source>
        <dbReference type="Pfam" id="PF12164"/>
    </source>
</evidence>
<feature type="transmembrane region" description="Helical" evidence="1">
    <location>
        <begin position="100"/>
        <end position="121"/>
    </location>
</feature>
<keyword evidence="1" id="KW-1133">Transmembrane helix</keyword>
<dbReference type="Proteomes" id="UP001596250">
    <property type="component" value="Unassembled WGS sequence"/>
</dbReference>
<gene>
    <name evidence="3" type="ORF">ACFPXP_16745</name>
</gene>
<keyword evidence="1" id="KW-0472">Membrane</keyword>
<accession>A0ABW1ISN5</accession>
<dbReference type="EMBL" id="JBHSQV010000175">
    <property type="protein sequence ID" value="MFC5988051.1"/>
    <property type="molecule type" value="Genomic_DNA"/>
</dbReference>
<dbReference type="RefSeq" id="WP_379895488.1">
    <property type="nucleotide sequence ID" value="NZ_CBCSCT010000024.1"/>
</dbReference>
<evidence type="ECO:0000256" key="1">
    <source>
        <dbReference type="SAM" id="Phobius"/>
    </source>
</evidence>
<sequence>MEPGKPTIVYMKLRKKVVLPRGESIKLGQVALMMTEPELESKLRDLVLASPAEEDGNLILLDMITIMQKMKAAHLHVTIENLGEPHVLVEMSKPQGKPNILLIAFIWLLLFFGSGLAIMNFHADVSMKEVHQKIYQLITGDFQENPFFLQVPYSFGLGAGMILFFNRIFKRKFNEEPNPLEVEMFMYEESVRQYVVQDEYKKMTDSHRHHEG</sequence>
<proteinExistence type="predicted"/>
<reference evidence="4" key="1">
    <citation type="journal article" date="2019" name="Int. J. Syst. Evol. Microbiol.">
        <title>The Global Catalogue of Microorganisms (GCM) 10K type strain sequencing project: providing services to taxonomists for standard genome sequencing and annotation.</title>
        <authorList>
            <consortium name="The Broad Institute Genomics Platform"/>
            <consortium name="The Broad Institute Genome Sequencing Center for Infectious Disease"/>
            <person name="Wu L."/>
            <person name="Ma J."/>
        </authorList>
    </citation>
    <scope>NUCLEOTIDE SEQUENCE [LARGE SCALE GENOMIC DNA]</scope>
    <source>
        <strain evidence="4">CCM 8749</strain>
    </source>
</reference>
<protein>
    <submittedName>
        <fullName evidence="3">Stage V sporulation protein AA</fullName>
    </submittedName>
</protein>
<dbReference type="Pfam" id="PF12164">
    <property type="entry name" value="SporV_AA"/>
    <property type="match status" value="1"/>
</dbReference>
<organism evidence="3 4">
    <name type="scientific">Marinicrinis lubricantis</name>
    <dbReference type="NCBI Taxonomy" id="2086470"/>
    <lineage>
        <taxon>Bacteria</taxon>
        <taxon>Bacillati</taxon>
        <taxon>Bacillota</taxon>
        <taxon>Bacilli</taxon>
        <taxon>Bacillales</taxon>
        <taxon>Paenibacillaceae</taxon>
    </lineage>
</organism>
<keyword evidence="4" id="KW-1185">Reference proteome</keyword>
<keyword evidence="1" id="KW-0812">Transmembrane</keyword>
<feature type="transmembrane region" description="Helical" evidence="1">
    <location>
        <begin position="147"/>
        <end position="165"/>
    </location>
</feature>
<name>A0ABW1ISN5_9BACL</name>
<comment type="caution">
    <text evidence="3">The sequence shown here is derived from an EMBL/GenBank/DDBJ whole genome shotgun (WGS) entry which is preliminary data.</text>
</comment>
<dbReference type="InterPro" id="IPR038548">
    <property type="entry name" value="SporV_AA_N_sf"/>
</dbReference>